<dbReference type="EMBL" id="KN824278">
    <property type="protein sequence ID" value="KIM33178.1"/>
    <property type="molecule type" value="Genomic_DNA"/>
</dbReference>
<sequence>MVQIPWQVRISVLAAQTSSLRELDCRVYKRNYPRAVCSSEVGNKSSGQSLTCRSRACRKPTTYHWRWNFREAIPGSTIWFPI</sequence>
<accession>A0A0C2X4Z7</accession>
<name>A0A0C2X4Z7_SERVB</name>
<evidence type="ECO:0000313" key="2">
    <source>
        <dbReference type="Proteomes" id="UP000054097"/>
    </source>
</evidence>
<dbReference type="AlphaFoldDB" id="A0A0C2X4Z7"/>
<dbReference type="Proteomes" id="UP000054097">
    <property type="component" value="Unassembled WGS sequence"/>
</dbReference>
<protein>
    <submittedName>
        <fullName evidence="1">Uncharacterized protein</fullName>
    </submittedName>
</protein>
<organism evidence="1 2">
    <name type="scientific">Serendipita vermifera MAFF 305830</name>
    <dbReference type="NCBI Taxonomy" id="933852"/>
    <lineage>
        <taxon>Eukaryota</taxon>
        <taxon>Fungi</taxon>
        <taxon>Dikarya</taxon>
        <taxon>Basidiomycota</taxon>
        <taxon>Agaricomycotina</taxon>
        <taxon>Agaricomycetes</taxon>
        <taxon>Sebacinales</taxon>
        <taxon>Serendipitaceae</taxon>
        <taxon>Serendipita</taxon>
    </lineage>
</organism>
<proteinExistence type="predicted"/>
<reference evidence="2" key="2">
    <citation type="submission" date="2015-01" db="EMBL/GenBank/DDBJ databases">
        <title>Evolutionary Origins and Diversification of the Mycorrhizal Mutualists.</title>
        <authorList>
            <consortium name="DOE Joint Genome Institute"/>
            <consortium name="Mycorrhizal Genomics Consortium"/>
            <person name="Kohler A."/>
            <person name="Kuo A."/>
            <person name="Nagy L.G."/>
            <person name="Floudas D."/>
            <person name="Copeland A."/>
            <person name="Barry K.W."/>
            <person name="Cichocki N."/>
            <person name="Veneault-Fourrey C."/>
            <person name="LaButti K."/>
            <person name="Lindquist E.A."/>
            <person name="Lipzen A."/>
            <person name="Lundell T."/>
            <person name="Morin E."/>
            <person name="Murat C."/>
            <person name="Riley R."/>
            <person name="Ohm R."/>
            <person name="Sun H."/>
            <person name="Tunlid A."/>
            <person name="Henrissat B."/>
            <person name="Grigoriev I.V."/>
            <person name="Hibbett D.S."/>
            <person name="Martin F."/>
        </authorList>
    </citation>
    <scope>NUCLEOTIDE SEQUENCE [LARGE SCALE GENOMIC DNA]</scope>
    <source>
        <strain evidence="2">MAFF 305830</strain>
    </source>
</reference>
<gene>
    <name evidence="1" type="ORF">M408DRAFT_150238</name>
</gene>
<reference evidence="1 2" key="1">
    <citation type="submission" date="2014-04" db="EMBL/GenBank/DDBJ databases">
        <authorList>
            <consortium name="DOE Joint Genome Institute"/>
            <person name="Kuo A."/>
            <person name="Zuccaro A."/>
            <person name="Kohler A."/>
            <person name="Nagy L.G."/>
            <person name="Floudas D."/>
            <person name="Copeland A."/>
            <person name="Barry K.W."/>
            <person name="Cichocki N."/>
            <person name="Veneault-Fourrey C."/>
            <person name="LaButti K."/>
            <person name="Lindquist E.A."/>
            <person name="Lipzen A."/>
            <person name="Lundell T."/>
            <person name="Morin E."/>
            <person name="Murat C."/>
            <person name="Sun H."/>
            <person name="Tunlid A."/>
            <person name="Henrissat B."/>
            <person name="Grigoriev I.V."/>
            <person name="Hibbett D.S."/>
            <person name="Martin F."/>
            <person name="Nordberg H.P."/>
            <person name="Cantor M.N."/>
            <person name="Hua S.X."/>
        </authorList>
    </citation>
    <scope>NUCLEOTIDE SEQUENCE [LARGE SCALE GENOMIC DNA]</scope>
    <source>
        <strain evidence="1 2">MAFF 305830</strain>
    </source>
</reference>
<keyword evidence="2" id="KW-1185">Reference proteome</keyword>
<evidence type="ECO:0000313" key="1">
    <source>
        <dbReference type="EMBL" id="KIM33178.1"/>
    </source>
</evidence>
<dbReference type="HOGENOM" id="CLU_2559731_0_0_1"/>